<evidence type="ECO:0000313" key="4">
    <source>
        <dbReference type="Proteomes" id="UP000621455"/>
    </source>
</evidence>
<accession>A0ABX0NB10</accession>
<sequence>MKTNLTPCLAALALALALPPAMATEIASPVGGWNRSGLVDKSDDATVAYPNSPIDRGAQSKRSMIKGRIAAAAGKREAHQLVVNGNPLRLMTDEQGHYARPYLFGAGSNSVEVKSPQGKSLRRVQFYETSSGRPLPGLRIICAWDDTEAEIDLHIVTPDGQHAYFGHPVLTNGGGLDVDSVDGPGPEMFTMTAPLRGNYHVYINYWGKLGANGYHFDESKRQMQMITARVTLVYNENTPREKREEFVLPMRSIGELTLVKSFTF</sequence>
<dbReference type="EMBL" id="WHJG01000008">
    <property type="protein sequence ID" value="NHZ79777.1"/>
    <property type="molecule type" value="Genomic_DNA"/>
</dbReference>
<reference evidence="3 4" key="1">
    <citation type="submission" date="2019-10" db="EMBL/GenBank/DDBJ databases">
        <title>Taxonomy of Antarctic Massilia spp.: description of Massilia rubra sp. nov., Massilia aquatica sp. nov., Massilia mucilaginosa sp. nov., Massilia frigida sp. nov. isolated from streams, lakes and regoliths.</title>
        <authorList>
            <person name="Holochova P."/>
            <person name="Sedlacek I."/>
            <person name="Kralova S."/>
            <person name="Maslanova I."/>
            <person name="Busse H.-J."/>
            <person name="Stankova E."/>
            <person name="Vrbovska V."/>
            <person name="Kovarovic V."/>
            <person name="Bartak M."/>
            <person name="Svec P."/>
            <person name="Pantucek R."/>
        </authorList>
    </citation>
    <scope>NUCLEOTIDE SEQUENCE [LARGE SCALE GENOMIC DNA]</scope>
    <source>
        <strain evidence="3 4">CCM 8695</strain>
    </source>
</reference>
<keyword evidence="4" id="KW-1185">Reference proteome</keyword>
<dbReference type="InterPro" id="IPR019220">
    <property type="entry name" value="DUF2135"/>
</dbReference>
<gene>
    <name evidence="3" type="ORF">F2P44_10885</name>
</gene>
<comment type="caution">
    <text evidence="3">The sequence shown here is derived from an EMBL/GenBank/DDBJ whole genome shotgun (WGS) entry which is preliminary data.</text>
</comment>
<feature type="domain" description="DUF2135" evidence="2">
    <location>
        <begin position="194"/>
        <end position="250"/>
    </location>
</feature>
<dbReference type="Proteomes" id="UP000621455">
    <property type="component" value="Unassembled WGS sequence"/>
</dbReference>
<dbReference type="InterPro" id="IPR012039">
    <property type="entry name" value="UCP012281"/>
</dbReference>
<evidence type="ECO:0000313" key="3">
    <source>
        <dbReference type="EMBL" id="NHZ79777.1"/>
    </source>
</evidence>
<evidence type="ECO:0000259" key="2">
    <source>
        <dbReference type="Pfam" id="PF09906"/>
    </source>
</evidence>
<keyword evidence="1" id="KW-0732">Signal</keyword>
<evidence type="ECO:0000256" key="1">
    <source>
        <dbReference type="SAM" id="SignalP"/>
    </source>
</evidence>
<proteinExistence type="predicted"/>
<feature type="chain" id="PRO_5046167758" evidence="1">
    <location>
        <begin position="24"/>
        <end position="264"/>
    </location>
</feature>
<dbReference type="Pfam" id="PF09906">
    <property type="entry name" value="DUF2135"/>
    <property type="match status" value="1"/>
</dbReference>
<protein>
    <submittedName>
        <fullName evidence="3">DUF2135 domain-containing protein</fullName>
    </submittedName>
</protein>
<organism evidence="3 4">
    <name type="scientific">Massilia frigida</name>
    <dbReference type="NCBI Taxonomy" id="2609281"/>
    <lineage>
        <taxon>Bacteria</taxon>
        <taxon>Pseudomonadati</taxon>
        <taxon>Pseudomonadota</taxon>
        <taxon>Betaproteobacteria</taxon>
        <taxon>Burkholderiales</taxon>
        <taxon>Oxalobacteraceae</taxon>
        <taxon>Telluria group</taxon>
        <taxon>Massilia</taxon>
    </lineage>
</organism>
<feature type="signal peptide" evidence="1">
    <location>
        <begin position="1"/>
        <end position="23"/>
    </location>
</feature>
<dbReference type="PIRSF" id="PIRSF012281">
    <property type="entry name" value="UCP012281"/>
    <property type="match status" value="1"/>
</dbReference>
<name>A0ABX0NB10_9BURK</name>
<dbReference type="RefSeq" id="WP_167086729.1">
    <property type="nucleotide sequence ID" value="NZ_WHJG01000008.1"/>
</dbReference>